<accession>A0A7J6UFY8</accession>
<feature type="compositionally biased region" description="Pro residues" evidence="1">
    <location>
        <begin position="84"/>
        <end position="105"/>
    </location>
</feature>
<dbReference type="Proteomes" id="UP000553632">
    <property type="component" value="Unassembled WGS sequence"/>
</dbReference>
<evidence type="ECO:0000313" key="2">
    <source>
        <dbReference type="EMBL" id="KAF4756087.1"/>
    </source>
</evidence>
<dbReference type="EMBL" id="JABANO010003898">
    <property type="protein sequence ID" value="KAF4756087.1"/>
    <property type="molecule type" value="Genomic_DNA"/>
</dbReference>
<evidence type="ECO:0000256" key="1">
    <source>
        <dbReference type="SAM" id="MobiDB-lite"/>
    </source>
</evidence>
<comment type="caution">
    <text evidence="2">The sequence shown here is derived from an EMBL/GenBank/DDBJ whole genome shotgun (WGS) entry which is preliminary data.</text>
</comment>
<organism evidence="2 3">
    <name type="scientific">Perkinsus olseni</name>
    <name type="common">Perkinsus atlanticus</name>
    <dbReference type="NCBI Taxonomy" id="32597"/>
    <lineage>
        <taxon>Eukaryota</taxon>
        <taxon>Sar</taxon>
        <taxon>Alveolata</taxon>
        <taxon>Perkinsozoa</taxon>
        <taxon>Perkinsea</taxon>
        <taxon>Perkinsida</taxon>
        <taxon>Perkinsidae</taxon>
        <taxon>Perkinsus</taxon>
    </lineage>
</organism>
<feature type="compositionally biased region" description="Polar residues" evidence="1">
    <location>
        <begin position="74"/>
        <end position="83"/>
    </location>
</feature>
<dbReference type="AlphaFoldDB" id="A0A7J6UFY8"/>
<name>A0A7J6UFY8_PEROL</name>
<gene>
    <name evidence="2" type="ORF">FOZ63_013621</name>
</gene>
<keyword evidence="3" id="KW-1185">Reference proteome</keyword>
<proteinExistence type="predicted"/>
<reference evidence="2 3" key="1">
    <citation type="submission" date="2020-04" db="EMBL/GenBank/DDBJ databases">
        <title>Perkinsus olseni comparative genomics.</title>
        <authorList>
            <person name="Bogema D.R."/>
        </authorList>
    </citation>
    <scope>NUCLEOTIDE SEQUENCE [LARGE SCALE GENOMIC DNA]</scope>
    <source>
        <strain evidence="2 3">ATCC PRA-207</strain>
    </source>
</reference>
<feature type="region of interest" description="Disordered" evidence="1">
    <location>
        <begin position="40"/>
        <end position="130"/>
    </location>
</feature>
<feature type="compositionally biased region" description="Basic and acidic residues" evidence="1">
    <location>
        <begin position="61"/>
        <end position="71"/>
    </location>
</feature>
<evidence type="ECO:0000313" key="3">
    <source>
        <dbReference type="Proteomes" id="UP000553632"/>
    </source>
</evidence>
<feature type="compositionally biased region" description="Polar residues" evidence="1">
    <location>
        <begin position="47"/>
        <end position="58"/>
    </location>
</feature>
<protein>
    <submittedName>
        <fullName evidence="2">Uncharacterized protein</fullName>
    </submittedName>
</protein>
<sequence length="130" mass="13860">SQASSCVDAEVDEDFRPSLTLARAMEAYHSFGHVYREDTLREVEQSEVGNEQPEQSGAPQEKTEEVKHEDIQGGATQASQTVEPSPPKPEPTLPQHGPSPPPPVPSAKGSPPIALPLIAGKGKVEPSCWG</sequence>
<feature type="non-terminal residue" evidence="2">
    <location>
        <position position="1"/>
    </location>
</feature>